<dbReference type="AlphaFoldDB" id="A0A0F9XKB5"/>
<organism evidence="7 8">
    <name type="scientific">Trichoderma harzianum</name>
    <name type="common">Hypocrea lixii</name>
    <dbReference type="NCBI Taxonomy" id="5544"/>
    <lineage>
        <taxon>Eukaryota</taxon>
        <taxon>Fungi</taxon>
        <taxon>Dikarya</taxon>
        <taxon>Ascomycota</taxon>
        <taxon>Pezizomycotina</taxon>
        <taxon>Sordariomycetes</taxon>
        <taxon>Hypocreomycetidae</taxon>
        <taxon>Hypocreales</taxon>
        <taxon>Hypocreaceae</taxon>
        <taxon>Trichoderma</taxon>
    </lineage>
</organism>
<dbReference type="EMBL" id="JOKZ01000064">
    <property type="protein sequence ID" value="KKP04900.1"/>
    <property type="molecule type" value="Genomic_DNA"/>
</dbReference>
<evidence type="ECO:0000256" key="5">
    <source>
        <dbReference type="ARBA" id="ARBA00048082"/>
    </source>
</evidence>
<sequence>MARQSLGDSYAHHGSKPTMVSIQSLSSHAQVGLRKIIFLVTSVTIEPEKDIEIGLWLPEFADPYFLRSAKYHIVVASPKGGATVPDPTSMQLSIEDPNAMAFPNEKKDVYQQIKKLSSFLGKANQFDALYAVGGHGLMFDLAFDTNSQALIAEFWEQGKIVAADCAGVRSLANVKLSSGEHLLRGKRVTGFSEAEVNALGFGNVIPFFLEDTLVAKSRGYEKAPSVWEPHIVTSGRLITGQNPASAAGVAEAILAALA</sequence>
<dbReference type="SUPFAM" id="SSF52317">
    <property type="entry name" value="Class I glutamine amidotransferase-like"/>
    <property type="match status" value="1"/>
</dbReference>
<evidence type="ECO:0000256" key="4">
    <source>
        <dbReference type="ARBA" id="ARBA00038493"/>
    </source>
</evidence>
<keyword evidence="2" id="KW-0346">Stress response</keyword>
<accession>A0A0F9XKB5</accession>
<dbReference type="GO" id="GO:0019243">
    <property type="term" value="P:methylglyoxal catabolic process to D-lactate via S-lactoyl-glutathione"/>
    <property type="evidence" value="ECO:0007669"/>
    <property type="project" value="TreeGrafter"/>
</dbReference>
<gene>
    <name evidence="7" type="ORF">THAR02_03001</name>
</gene>
<dbReference type="Pfam" id="PF01965">
    <property type="entry name" value="DJ-1_PfpI"/>
    <property type="match status" value="1"/>
</dbReference>
<evidence type="ECO:0000313" key="7">
    <source>
        <dbReference type="EMBL" id="KKP04900.1"/>
    </source>
</evidence>
<dbReference type="PANTHER" id="PTHR48094">
    <property type="entry name" value="PROTEIN/NUCLEIC ACID DEGLYCASE DJ-1-RELATED"/>
    <property type="match status" value="1"/>
</dbReference>
<dbReference type="CDD" id="cd03141">
    <property type="entry name" value="GATase1_Hsp31_like"/>
    <property type="match status" value="1"/>
</dbReference>
<evidence type="ECO:0000256" key="1">
    <source>
        <dbReference type="ARBA" id="ARBA00013134"/>
    </source>
</evidence>
<dbReference type="OrthoDB" id="543156at2759"/>
<dbReference type="Gene3D" id="3.40.50.880">
    <property type="match status" value="1"/>
</dbReference>
<evidence type="ECO:0000256" key="2">
    <source>
        <dbReference type="ARBA" id="ARBA00023016"/>
    </source>
</evidence>
<dbReference type="InterPro" id="IPR050325">
    <property type="entry name" value="Prot/Nucl_acid_deglycase"/>
</dbReference>
<evidence type="ECO:0000313" key="8">
    <source>
        <dbReference type="Proteomes" id="UP000034112"/>
    </source>
</evidence>
<dbReference type="EC" id="4.2.1.130" evidence="1"/>
<keyword evidence="3" id="KW-0456">Lyase</keyword>
<dbReference type="InterPro" id="IPR002818">
    <property type="entry name" value="DJ-1/PfpI"/>
</dbReference>
<dbReference type="InterPro" id="IPR029062">
    <property type="entry name" value="Class_I_gatase-like"/>
</dbReference>
<proteinExistence type="inferred from homology"/>
<comment type="catalytic activity">
    <reaction evidence="5">
        <text>methylglyoxal + H2O = (R)-lactate + H(+)</text>
        <dbReference type="Rhea" id="RHEA:27754"/>
        <dbReference type="ChEBI" id="CHEBI:15377"/>
        <dbReference type="ChEBI" id="CHEBI:15378"/>
        <dbReference type="ChEBI" id="CHEBI:16004"/>
        <dbReference type="ChEBI" id="CHEBI:17158"/>
        <dbReference type="EC" id="4.2.1.130"/>
    </reaction>
</comment>
<protein>
    <recommendedName>
        <fullName evidence="1">D-lactate dehydratase</fullName>
        <ecNumber evidence="1">4.2.1.130</ecNumber>
    </recommendedName>
</protein>
<dbReference type="PANTHER" id="PTHR48094:SF11">
    <property type="entry name" value="GLUTATHIONE-INDEPENDENT GLYOXALASE HSP31-RELATED"/>
    <property type="match status" value="1"/>
</dbReference>
<dbReference type="GO" id="GO:0019172">
    <property type="term" value="F:glyoxalase III activity"/>
    <property type="evidence" value="ECO:0007669"/>
    <property type="project" value="UniProtKB-EC"/>
</dbReference>
<feature type="domain" description="DJ-1/PfpI" evidence="6">
    <location>
        <begin position="122"/>
        <end position="255"/>
    </location>
</feature>
<comment type="caution">
    <text evidence="7">The sequence shown here is derived from an EMBL/GenBank/DDBJ whole genome shotgun (WGS) entry which is preliminary data.</text>
</comment>
<name>A0A0F9XKB5_TRIHA</name>
<dbReference type="GO" id="GO:0005737">
    <property type="term" value="C:cytoplasm"/>
    <property type="evidence" value="ECO:0007669"/>
    <property type="project" value="TreeGrafter"/>
</dbReference>
<dbReference type="Proteomes" id="UP000034112">
    <property type="component" value="Unassembled WGS sequence"/>
</dbReference>
<evidence type="ECO:0000259" key="6">
    <source>
        <dbReference type="Pfam" id="PF01965"/>
    </source>
</evidence>
<evidence type="ECO:0000256" key="3">
    <source>
        <dbReference type="ARBA" id="ARBA00023239"/>
    </source>
</evidence>
<reference evidence="8" key="1">
    <citation type="journal article" date="2015" name="Genome Announc.">
        <title>Draft whole-genome sequence of the biocontrol agent Trichoderma harzianum T6776.</title>
        <authorList>
            <person name="Baroncelli R."/>
            <person name="Piaggeschi G."/>
            <person name="Fiorini L."/>
            <person name="Bertolini E."/>
            <person name="Zapparata A."/>
            <person name="Pe M.E."/>
            <person name="Sarrocco S."/>
            <person name="Vannacci G."/>
        </authorList>
    </citation>
    <scope>NUCLEOTIDE SEQUENCE [LARGE SCALE GENOMIC DNA]</scope>
    <source>
        <strain evidence="8">T6776</strain>
    </source>
</reference>
<comment type="similarity">
    <text evidence="4">Belongs to the peptidase C56 family. HSP31-like subfamily.</text>
</comment>